<dbReference type="SUPFAM" id="SSF53474">
    <property type="entry name" value="alpha/beta-Hydrolases"/>
    <property type="match status" value="1"/>
</dbReference>
<name>L0FW93_ECHVK</name>
<dbReference type="AlphaFoldDB" id="L0FW93"/>
<evidence type="ECO:0000313" key="4">
    <source>
        <dbReference type="EMBL" id="AGA77562.1"/>
    </source>
</evidence>
<dbReference type="PANTHER" id="PTHR45527:SF1">
    <property type="entry name" value="FATTY ACID SYNTHASE"/>
    <property type="match status" value="1"/>
</dbReference>
<sequence length="902" mass="100332">MSTSKAHNYDAGHFLASKEASSPNLDDIFKDFEFSVQGSGIHQPFTAIFHRMAGKVPDKIAIECYDKAISYLDLEIKSNQFAAFLTAAKVTEGSILAVALDRSIEMVVAMLGIVKAGCAYLPVDPKLPHERIQYMLEDAQAKAIITSKSVLQEVSCTAEKLDIDTIFPILEEYSDVYVERVEDTSSLAYLLYTSGSTGNPKGVKITHKNLTNLLLSVQQAPGMHMDDRLLAITTISFDIAGIELFLPLITGATVVLANSDAIKDGRLLYKLLQEKQISFMQATPATWRMLTMAGWDKPLPLRILSGGEAFPKDLAMQLMGLCDEVWNGYGPTETTIYSTMKQLAPTDDQITIGKPIDNTGVYILDTEMNPVEEGAVGEIYISGEGVAAGYHGRPELTADRFLPNVLEEAFPIIYKTGDLGCFLPSGEIVCKGRIDHQVKIRGFRIELGEIEQQLLQEPAIKEVAVHTWEDLPGNKRLVAYVVLEDASKADQGLFSKLITAWKDRMMKRLPEYMVPGDWMPLDKLPLTTNQKIDRKALPSPRPVLPGFIDPTQQPTTETERLVHDIWCRSLRMSSVSVDADFFDLGGHSLLAVEVMTAIDRQTGKNVPLTTLFSHATIRKFAAFLDQHSGDASWASLVPIRTNGHLTPLYLVHGMAANAGTFFKLLHRLDDQQPIYGLQSKGLDGTDAPLETVQEMAAHYLREVLEQNPDGPYILGGYSFGGYVAFEMARMLKEMGKEVSQVLMFDTQAVNMPMYHHQHTGSFAALKARLARRKVWIQVMLKAPKTYQKFKKRAAKHKKEKILQKLGLAPAPSKDGRGAVIKRVRAINHQAMVKYDPKPLDVPVIVFKAKIIPSKSSNHWANGWTDYCKDVTVIPVEGDHFTLFEEPFVDDLGKRLRHHLAGY</sequence>
<dbReference type="InterPro" id="IPR045851">
    <property type="entry name" value="AMP-bd_C_sf"/>
</dbReference>
<dbReference type="eggNOG" id="COG3319">
    <property type="taxonomic scope" value="Bacteria"/>
</dbReference>
<dbReference type="eggNOG" id="COG1020">
    <property type="taxonomic scope" value="Bacteria"/>
</dbReference>
<dbReference type="FunFam" id="3.30.300.30:FF:000010">
    <property type="entry name" value="Enterobactin synthetase component F"/>
    <property type="match status" value="1"/>
</dbReference>
<evidence type="ECO:0000256" key="1">
    <source>
        <dbReference type="ARBA" id="ARBA00022450"/>
    </source>
</evidence>
<dbReference type="InterPro" id="IPR020845">
    <property type="entry name" value="AMP-binding_CS"/>
</dbReference>
<dbReference type="PROSITE" id="PS00455">
    <property type="entry name" value="AMP_BINDING"/>
    <property type="match status" value="1"/>
</dbReference>
<dbReference type="Pfam" id="PF00550">
    <property type="entry name" value="PP-binding"/>
    <property type="match status" value="1"/>
</dbReference>
<dbReference type="EMBL" id="CP003346">
    <property type="protein sequence ID" value="AGA77562.1"/>
    <property type="molecule type" value="Genomic_DNA"/>
</dbReference>
<dbReference type="InterPro" id="IPR020806">
    <property type="entry name" value="PKS_PP-bd"/>
</dbReference>
<dbReference type="Gene3D" id="3.40.50.980">
    <property type="match status" value="2"/>
</dbReference>
<dbReference type="Gene3D" id="2.30.38.10">
    <property type="entry name" value="Luciferase, Domain 3"/>
    <property type="match status" value="1"/>
</dbReference>
<dbReference type="InterPro" id="IPR009081">
    <property type="entry name" value="PP-bd_ACP"/>
</dbReference>
<dbReference type="InterPro" id="IPR001031">
    <property type="entry name" value="Thioesterase"/>
</dbReference>
<dbReference type="PANTHER" id="PTHR45527">
    <property type="entry name" value="NONRIBOSOMAL PEPTIDE SYNTHETASE"/>
    <property type="match status" value="1"/>
</dbReference>
<dbReference type="KEGG" id="evi:Echvi_1291"/>
<dbReference type="Gene3D" id="3.30.300.30">
    <property type="match status" value="1"/>
</dbReference>
<dbReference type="HOGENOM" id="CLU_000022_2_13_10"/>
<feature type="domain" description="Carrier" evidence="3">
    <location>
        <begin position="553"/>
        <end position="628"/>
    </location>
</feature>
<dbReference type="InterPro" id="IPR036736">
    <property type="entry name" value="ACP-like_sf"/>
</dbReference>
<dbReference type="GO" id="GO:0005737">
    <property type="term" value="C:cytoplasm"/>
    <property type="evidence" value="ECO:0007669"/>
    <property type="project" value="TreeGrafter"/>
</dbReference>
<dbReference type="GO" id="GO:0031177">
    <property type="term" value="F:phosphopantetheine binding"/>
    <property type="evidence" value="ECO:0007669"/>
    <property type="project" value="InterPro"/>
</dbReference>
<dbReference type="Pfam" id="PF13193">
    <property type="entry name" value="AMP-binding_C"/>
    <property type="match status" value="1"/>
</dbReference>
<reference evidence="5" key="1">
    <citation type="submission" date="2012-02" db="EMBL/GenBank/DDBJ databases">
        <title>The complete genome of Echinicola vietnamensis DSM 17526.</title>
        <authorList>
            <person name="Lucas S."/>
            <person name="Copeland A."/>
            <person name="Lapidus A."/>
            <person name="Glavina del Rio T."/>
            <person name="Dalin E."/>
            <person name="Tice H."/>
            <person name="Bruce D."/>
            <person name="Goodwin L."/>
            <person name="Pitluck S."/>
            <person name="Peters L."/>
            <person name="Ovchinnikova G."/>
            <person name="Teshima H."/>
            <person name="Kyrpides N."/>
            <person name="Mavromatis K."/>
            <person name="Ivanova N."/>
            <person name="Brettin T."/>
            <person name="Detter J.C."/>
            <person name="Han C."/>
            <person name="Larimer F."/>
            <person name="Land M."/>
            <person name="Hauser L."/>
            <person name="Markowitz V."/>
            <person name="Cheng J.-F."/>
            <person name="Hugenholtz P."/>
            <person name="Woyke T."/>
            <person name="Wu D."/>
            <person name="Brambilla E."/>
            <person name="Klenk H.-P."/>
            <person name="Eisen J.A."/>
        </authorList>
    </citation>
    <scope>NUCLEOTIDE SEQUENCE [LARGE SCALE GENOMIC DNA]</scope>
    <source>
        <strain evidence="5">DSM 17526 / LMG 23754 / KMM 6221</strain>
    </source>
</reference>
<dbReference type="Pfam" id="PF00975">
    <property type="entry name" value="Thioesterase"/>
    <property type="match status" value="1"/>
</dbReference>
<dbReference type="FunFam" id="3.40.50.980:FF:000001">
    <property type="entry name" value="Non-ribosomal peptide synthetase"/>
    <property type="match status" value="1"/>
</dbReference>
<dbReference type="PATRIC" id="fig|926556.3.peg.1369"/>
<dbReference type="NCBIfam" id="TIGR01733">
    <property type="entry name" value="AA-adenyl-dom"/>
    <property type="match status" value="1"/>
</dbReference>
<dbReference type="InterPro" id="IPR000873">
    <property type="entry name" value="AMP-dep_synth/lig_dom"/>
</dbReference>
<protein>
    <submittedName>
        <fullName evidence="4">Amino acid adenylation enzyme/thioester reductase family protein</fullName>
    </submittedName>
</protein>
<dbReference type="SUPFAM" id="SSF56801">
    <property type="entry name" value="Acetyl-CoA synthetase-like"/>
    <property type="match status" value="1"/>
</dbReference>
<keyword evidence="5" id="KW-1185">Reference proteome</keyword>
<dbReference type="InterPro" id="IPR025110">
    <property type="entry name" value="AMP-bd_C"/>
</dbReference>
<keyword evidence="1" id="KW-0596">Phosphopantetheine</keyword>
<dbReference type="InterPro" id="IPR010071">
    <property type="entry name" value="AA_adenyl_dom"/>
</dbReference>
<dbReference type="InterPro" id="IPR029058">
    <property type="entry name" value="AB_hydrolase_fold"/>
</dbReference>
<evidence type="ECO:0000259" key="3">
    <source>
        <dbReference type="PROSITE" id="PS50075"/>
    </source>
</evidence>
<gene>
    <name evidence="4" type="ordered locus">Echvi_1291</name>
</gene>
<keyword evidence="2" id="KW-0597">Phosphoprotein</keyword>
<dbReference type="GO" id="GO:0044550">
    <property type="term" value="P:secondary metabolite biosynthetic process"/>
    <property type="evidence" value="ECO:0007669"/>
    <property type="project" value="TreeGrafter"/>
</dbReference>
<proteinExistence type="predicted"/>
<organism evidence="4 5">
    <name type="scientific">Echinicola vietnamensis (strain DSM 17526 / LMG 23754 / KMM 6221)</name>
    <dbReference type="NCBI Taxonomy" id="926556"/>
    <lineage>
        <taxon>Bacteria</taxon>
        <taxon>Pseudomonadati</taxon>
        <taxon>Bacteroidota</taxon>
        <taxon>Cytophagia</taxon>
        <taxon>Cytophagales</taxon>
        <taxon>Cyclobacteriaceae</taxon>
        <taxon>Echinicola</taxon>
    </lineage>
</organism>
<dbReference type="STRING" id="926556.Echvi_1291"/>
<dbReference type="Pfam" id="PF00501">
    <property type="entry name" value="AMP-binding"/>
    <property type="match status" value="1"/>
</dbReference>
<dbReference type="InterPro" id="IPR020802">
    <property type="entry name" value="TesA-like"/>
</dbReference>
<dbReference type="Proteomes" id="UP000010796">
    <property type="component" value="Chromosome"/>
</dbReference>
<evidence type="ECO:0000313" key="5">
    <source>
        <dbReference type="Proteomes" id="UP000010796"/>
    </source>
</evidence>
<dbReference type="SMART" id="SM00823">
    <property type="entry name" value="PKS_PP"/>
    <property type="match status" value="1"/>
</dbReference>
<dbReference type="RefSeq" id="WP_015265126.1">
    <property type="nucleotide sequence ID" value="NC_019904.1"/>
</dbReference>
<dbReference type="Gene3D" id="3.40.50.1820">
    <property type="entry name" value="alpha/beta hydrolase"/>
    <property type="match status" value="1"/>
</dbReference>
<accession>L0FW93</accession>
<evidence type="ECO:0000256" key="2">
    <source>
        <dbReference type="ARBA" id="ARBA00022553"/>
    </source>
</evidence>
<dbReference type="PROSITE" id="PS50075">
    <property type="entry name" value="CARRIER"/>
    <property type="match status" value="1"/>
</dbReference>
<dbReference type="GO" id="GO:0043041">
    <property type="term" value="P:amino acid activation for nonribosomal peptide biosynthetic process"/>
    <property type="evidence" value="ECO:0007669"/>
    <property type="project" value="TreeGrafter"/>
</dbReference>
<dbReference type="SMART" id="SM00824">
    <property type="entry name" value="PKS_TE"/>
    <property type="match status" value="1"/>
</dbReference>
<dbReference type="SUPFAM" id="SSF47336">
    <property type="entry name" value="ACP-like"/>
    <property type="match status" value="1"/>
</dbReference>
<dbReference type="Gene3D" id="1.10.1200.10">
    <property type="entry name" value="ACP-like"/>
    <property type="match status" value="1"/>
</dbReference>
<dbReference type="OrthoDB" id="4317020at2"/>